<dbReference type="SUPFAM" id="SSF56112">
    <property type="entry name" value="Protein kinase-like (PK-like)"/>
    <property type="match status" value="1"/>
</dbReference>
<feature type="compositionally biased region" description="Low complexity" evidence="4">
    <location>
        <begin position="289"/>
        <end position="303"/>
    </location>
</feature>
<proteinExistence type="predicted"/>
<dbReference type="PROSITE" id="PS00107">
    <property type="entry name" value="PROTEIN_KINASE_ATP"/>
    <property type="match status" value="1"/>
</dbReference>
<evidence type="ECO:0000313" key="6">
    <source>
        <dbReference type="EMBL" id="KAH8979886.1"/>
    </source>
</evidence>
<accession>A0AAD4L9V2</accession>
<keyword evidence="2 3" id="KW-0067">ATP-binding</keyword>
<feature type="region of interest" description="Disordered" evidence="4">
    <location>
        <begin position="262"/>
        <end position="334"/>
    </location>
</feature>
<dbReference type="PROSITE" id="PS50011">
    <property type="entry name" value="PROTEIN_KINASE_DOM"/>
    <property type="match status" value="1"/>
</dbReference>
<evidence type="ECO:0000256" key="4">
    <source>
        <dbReference type="SAM" id="MobiDB-lite"/>
    </source>
</evidence>
<feature type="compositionally biased region" description="Basic residues" evidence="4">
    <location>
        <begin position="311"/>
        <end position="321"/>
    </location>
</feature>
<comment type="caution">
    <text evidence="6">The sequence shown here is derived from an EMBL/GenBank/DDBJ whole genome shotgun (WGS) entry which is preliminary data.</text>
</comment>
<dbReference type="PROSITE" id="PS00108">
    <property type="entry name" value="PROTEIN_KINASE_ST"/>
    <property type="match status" value="1"/>
</dbReference>
<protein>
    <submittedName>
        <fullName evidence="6">Kinase-like domain-containing protein</fullName>
    </submittedName>
</protein>
<evidence type="ECO:0000313" key="7">
    <source>
        <dbReference type="Proteomes" id="UP001201163"/>
    </source>
</evidence>
<gene>
    <name evidence="6" type="ORF">EDB92DRAFT_1902162</name>
</gene>
<dbReference type="InterPro" id="IPR011009">
    <property type="entry name" value="Kinase-like_dom_sf"/>
</dbReference>
<dbReference type="Pfam" id="PF00069">
    <property type="entry name" value="Pkinase"/>
    <property type="match status" value="2"/>
</dbReference>
<feature type="region of interest" description="Disordered" evidence="4">
    <location>
        <begin position="476"/>
        <end position="503"/>
    </location>
</feature>
<keyword evidence="6" id="KW-0418">Kinase</keyword>
<name>A0AAD4L9V2_9AGAM</name>
<dbReference type="GO" id="GO:0035556">
    <property type="term" value="P:intracellular signal transduction"/>
    <property type="evidence" value="ECO:0007669"/>
    <property type="project" value="TreeGrafter"/>
</dbReference>
<feature type="binding site" evidence="3">
    <location>
        <position position="133"/>
    </location>
    <ligand>
        <name>ATP</name>
        <dbReference type="ChEBI" id="CHEBI:30616"/>
    </ligand>
</feature>
<dbReference type="GO" id="GO:0004674">
    <property type="term" value="F:protein serine/threonine kinase activity"/>
    <property type="evidence" value="ECO:0007669"/>
    <property type="project" value="TreeGrafter"/>
</dbReference>
<dbReference type="AlphaFoldDB" id="A0AAD4L9V2"/>
<evidence type="ECO:0000256" key="1">
    <source>
        <dbReference type="ARBA" id="ARBA00022741"/>
    </source>
</evidence>
<keyword evidence="6" id="KW-0808">Transferase</keyword>
<evidence type="ECO:0000256" key="3">
    <source>
        <dbReference type="PROSITE-ProRule" id="PRU10141"/>
    </source>
</evidence>
<dbReference type="SMART" id="SM00220">
    <property type="entry name" value="S_TKc"/>
    <property type="match status" value="1"/>
</dbReference>
<dbReference type="GO" id="GO:0005737">
    <property type="term" value="C:cytoplasm"/>
    <property type="evidence" value="ECO:0007669"/>
    <property type="project" value="TreeGrafter"/>
</dbReference>
<feature type="region of interest" description="Disordered" evidence="4">
    <location>
        <begin position="581"/>
        <end position="609"/>
    </location>
</feature>
<evidence type="ECO:0000256" key="2">
    <source>
        <dbReference type="ARBA" id="ARBA00022840"/>
    </source>
</evidence>
<keyword evidence="7" id="KW-1185">Reference proteome</keyword>
<evidence type="ECO:0000259" key="5">
    <source>
        <dbReference type="PROSITE" id="PS50011"/>
    </source>
</evidence>
<dbReference type="EMBL" id="JAKELL010000151">
    <property type="protein sequence ID" value="KAH8979886.1"/>
    <property type="molecule type" value="Genomic_DNA"/>
</dbReference>
<feature type="compositionally biased region" description="Basic residues" evidence="4">
    <location>
        <begin position="477"/>
        <end position="492"/>
    </location>
</feature>
<dbReference type="InterPro" id="IPR017441">
    <property type="entry name" value="Protein_kinase_ATP_BS"/>
</dbReference>
<dbReference type="PANTHER" id="PTHR24346">
    <property type="entry name" value="MAP/MICROTUBULE AFFINITY-REGULATING KINASE"/>
    <property type="match status" value="1"/>
</dbReference>
<sequence>MHSALLQRPAISSSSPFVGRALPDDDLDSTLHIPHSSNFILTDPTTLSASSPDYDGLPPLSPIFPSLDHTSTVSSSPAAMFLSAFSPAVSAAPLPDDEGEQVDGYKLGPIIGFGGFSSIRRAFSPSGGTVAVKIVRRSDLQSDPPQARERLENEASIWHTLSHEHILPLFHTVHTPYADFFFMLFCPAGTLYDILKRDGRPALPHEDAGMMFRQVVRGVRYLHEQMALVHADLKLENVLVDEMGVCRICDFGMTRSFGEEEDLDEDLPALPSAPHGLRNHRSVPDPARLPRTSSLLRSGRGSLKATGHLSHLIHQHSRPRRRESTPLPTHPQSQAPHLHAVYEFPPGSLPYASPELLRRPDADRPYRPHPAQDIWALGVMLYALLTGGLPFVDSFEPRLTMKILHGAFDMPKNVGRGAELVLRGCLEASVHQRWTIAAVDDVSWSVGWGTQTDDTSPGSAENQLEQLEQMVHETHAHAKRHRSSRSRSRARAHPPLIVPDHDAASDDAVPELEYDPEPMGGAAFARSTSSRSRSTGPFSPFTHTWSEIEMPPSVGPPEFALLETPPVHPAPALALLEPTRGRSHNAPKCRDGGRTPPLGVPRSRSSSVAPLSPAIAEMRGRQGMAARPVLTLGLGLSTDMGIGSKRAGSQPPARSTPWALPSRARASVGVSPALSVAFSTPHADGGFVLNSGVASVQRSHSSGRA</sequence>
<dbReference type="GO" id="GO:0005524">
    <property type="term" value="F:ATP binding"/>
    <property type="evidence" value="ECO:0007669"/>
    <property type="project" value="UniProtKB-UniRule"/>
</dbReference>
<dbReference type="InterPro" id="IPR000719">
    <property type="entry name" value="Prot_kinase_dom"/>
</dbReference>
<dbReference type="InterPro" id="IPR008271">
    <property type="entry name" value="Ser/Thr_kinase_AS"/>
</dbReference>
<dbReference type="Proteomes" id="UP001201163">
    <property type="component" value="Unassembled WGS sequence"/>
</dbReference>
<reference evidence="6" key="1">
    <citation type="submission" date="2022-01" db="EMBL/GenBank/DDBJ databases">
        <title>Comparative genomics reveals a dynamic genome evolution in the ectomycorrhizal milk-cap (Lactarius) mushrooms.</title>
        <authorList>
            <consortium name="DOE Joint Genome Institute"/>
            <person name="Lebreton A."/>
            <person name="Tang N."/>
            <person name="Kuo A."/>
            <person name="LaButti K."/>
            <person name="Drula E."/>
            <person name="Barry K."/>
            <person name="Clum A."/>
            <person name="Lipzen A."/>
            <person name="Mousain D."/>
            <person name="Ng V."/>
            <person name="Wang R."/>
            <person name="Wang X."/>
            <person name="Dai Y."/>
            <person name="Henrissat B."/>
            <person name="Grigoriev I.V."/>
            <person name="Guerin-Laguette A."/>
            <person name="Yu F."/>
            <person name="Martin F.M."/>
        </authorList>
    </citation>
    <scope>NUCLEOTIDE SEQUENCE</scope>
    <source>
        <strain evidence="6">QP</strain>
    </source>
</reference>
<dbReference type="PANTHER" id="PTHR24346:SF30">
    <property type="entry name" value="MATERNAL EMBRYONIC LEUCINE ZIPPER KINASE"/>
    <property type="match status" value="1"/>
</dbReference>
<feature type="domain" description="Protein kinase" evidence="5">
    <location>
        <begin position="105"/>
        <end position="445"/>
    </location>
</feature>
<dbReference type="Gene3D" id="1.10.510.10">
    <property type="entry name" value="Transferase(Phosphotransferase) domain 1"/>
    <property type="match status" value="2"/>
</dbReference>
<keyword evidence="1 3" id="KW-0547">Nucleotide-binding</keyword>
<organism evidence="6 7">
    <name type="scientific">Lactarius akahatsu</name>
    <dbReference type="NCBI Taxonomy" id="416441"/>
    <lineage>
        <taxon>Eukaryota</taxon>
        <taxon>Fungi</taxon>
        <taxon>Dikarya</taxon>
        <taxon>Basidiomycota</taxon>
        <taxon>Agaricomycotina</taxon>
        <taxon>Agaricomycetes</taxon>
        <taxon>Russulales</taxon>
        <taxon>Russulaceae</taxon>
        <taxon>Lactarius</taxon>
    </lineage>
</organism>